<dbReference type="Pfam" id="PF01035">
    <property type="entry name" value="DNA_binding_1"/>
    <property type="match status" value="1"/>
</dbReference>
<evidence type="ECO:0000256" key="5">
    <source>
        <dbReference type="ARBA" id="ARBA00022603"/>
    </source>
</evidence>
<dbReference type="PANTHER" id="PTHR10815">
    <property type="entry name" value="METHYLATED-DNA--PROTEIN-CYSTEINE METHYLTRANSFERASE"/>
    <property type="match status" value="1"/>
</dbReference>
<evidence type="ECO:0000256" key="8">
    <source>
        <dbReference type="ARBA" id="ARBA00023204"/>
    </source>
</evidence>
<evidence type="ECO:0000256" key="1">
    <source>
        <dbReference type="ARBA" id="ARBA00001286"/>
    </source>
</evidence>
<dbReference type="InterPro" id="IPR001497">
    <property type="entry name" value="MethylDNA_cys_MeTrfase_AS"/>
</dbReference>
<name>A0A9P5XET6_9AGAR</name>
<evidence type="ECO:0000313" key="13">
    <source>
        <dbReference type="EMBL" id="KAF9449024.1"/>
    </source>
</evidence>
<keyword evidence="6" id="KW-0808">Transferase</keyword>
<dbReference type="Gene3D" id="1.10.10.10">
    <property type="entry name" value="Winged helix-like DNA-binding domain superfamily/Winged helix DNA-binding domain"/>
    <property type="match status" value="1"/>
</dbReference>
<evidence type="ECO:0000313" key="14">
    <source>
        <dbReference type="Proteomes" id="UP000807342"/>
    </source>
</evidence>
<evidence type="ECO:0000259" key="12">
    <source>
        <dbReference type="Pfam" id="PF01035"/>
    </source>
</evidence>
<evidence type="ECO:0000256" key="7">
    <source>
        <dbReference type="ARBA" id="ARBA00022763"/>
    </source>
</evidence>
<comment type="catalytic activity">
    <reaction evidence="11">
        <text>a 6-O-methyl-2'-deoxyguanosine in DNA + L-cysteinyl-[protein] = S-methyl-L-cysteinyl-[protein] + a 2'-deoxyguanosine in DNA</text>
        <dbReference type="Rhea" id="RHEA:24000"/>
        <dbReference type="Rhea" id="RHEA-COMP:10131"/>
        <dbReference type="Rhea" id="RHEA-COMP:10132"/>
        <dbReference type="Rhea" id="RHEA-COMP:11367"/>
        <dbReference type="Rhea" id="RHEA-COMP:11368"/>
        <dbReference type="ChEBI" id="CHEBI:29950"/>
        <dbReference type="ChEBI" id="CHEBI:82612"/>
        <dbReference type="ChEBI" id="CHEBI:85445"/>
        <dbReference type="ChEBI" id="CHEBI:85448"/>
        <dbReference type="EC" id="2.1.1.63"/>
    </reaction>
</comment>
<comment type="caution">
    <text evidence="13">The sequence shown here is derived from an EMBL/GenBank/DDBJ whole genome shotgun (WGS) entry which is preliminary data.</text>
</comment>
<dbReference type="SUPFAM" id="SSF46767">
    <property type="entry name" value="Methylated DNA-protein cysteine methyltransferase, C-terminal domain"/>
    <property type="match status" value="1"/>
</dbReference>
<dbReference type="EMBL" id="MU151143">
    <property type="protein sequence ID" value="KAF9449024.1"/>
    <property type="molecule type" value="Genomic_DNA"/>
</dbReference>
<accession>A0A9P5XET6</accession>
<keyword evidence="7" id="KW-0227">DNA damage</keyword>
<dbReference type="GO" id="GO:0006281">
    <property type="term" value="P:DNA repair"/>
    <property type="evidence" value="ECO:0007669"/>
    <property type="project" value="UniProtKB-KW"/>
</dbReference>
<organism evidence="13 14">
    <name type="scientific">Macrolepiota fuliginosa MF-IS2</name>
    <dbReference type="NCBI Taxonomy" id="1400762"/>
    <lineage>
        <taxon>Eukaryota</taxon>
        <taxon>Fungi</taxon>
        <taxon>Dikarya</taxon>
        <taxon>Basidiomycota</taxon>
        <taxon>Agaricomycotina</taxon>
        <taxon>Agaricomycetes</taxon>
        <taxon>Agaricomycetidae</taxon>
        <taxon>Agaricales</taxon>
        <taxon>Agaricineae</taxon>
        <taxon>Agaricaceae</taxon>
        <taxon>Macrolepiota</taxon>
    </lineage>
</organism>
<dbReference type="GO" id="GO:0003908">
    <property type="term" value="F:methylated-DNA-[protein]-cysteine S-methyltransferase activity"/>
    <property type="evidence" value="ECO:0007669"/>
    <property type="project" value="UniProtKB-EC"/>
</dbReference>
<dbReference type="NCBIfam" id="TIGR00589">
    <property type="entry name" value="ogt"/>
    <property type="match status" value="1"/>
</dbReference>
<gene>
    <name evidence="13" type="ORF">P691DRAFT_668327</name>
</gene>
<keyword evidence="8" id="KW-0234">DNA repair</keyword>
<evidence type="ECO:0000256" key="2">
    <source>
        <dbReference type="ARBA" id="ARBA00008711"/>
    </source>
</evidence>
<evidence type="ECO:0000256" key="11">
    <source>
        <dbReference type="ARBA" id="ARBA00049348"/>
    </source>
</evidence>
<evidence type="ECO:0000256" key="3">
    <source>
        <dbReference type="ARBA" id="ARBA00011918"/>
    </source>
</evidence>
<reference evidence="13" key="1">
    <citation type="submission" date="2020-11" db="EMBL/GenBank/DDBJ databases">
        <authorList>
            <consortium name="DOE Joint Genome Institute"/>
            <person name="Ahrendt S."/>
            <person name="Riley R."/>
            <person name="Andreopoulos W."/>
            <person name="Labutti K."/>
            <person name="Pangilinan J."/>
            <person name="Ruiz-Duenas F.J."/>
            <person name="Barrasa J.M."/>
            <person name="Sanchez-Garcia M."/>
            <person name="Camarero S."/>
            <person name="Miyauchi S."/>
            <person name="Serrano A."/>
            <person name="Linde D."/>
            <person name="Babiker R."/>
            <person name="Drula E."/>
            <person name="Ayuso-Fernandez I."/>
            <person name="Pacheco R."/>
            <person name="Padilla G."/>
            <person name="Ferreira P."/>
            <person name="Barriuso J."/>
            <person name="Kellner H."/>
            <person name="Castanera R."/>
            <person name="Alfaro M."/>
            <person name="Ramirez L."/>
            <person name="Pisabarro A.G."/>
            <person name="Kuo A."/>
            <person name="Tritt A."/>
            <person name="Lipzen A."/>
            <person name="He G."/>
            <person name="Yan M."/>
            <person name="Ng V."/>
            <person name="Cullen D."/>
            <person name="Martin F."/>
            <person name="Rosso M.-N."/>
            <person name="Henrissat B."/>
            <person name="Hibbett D."/>
            <person name="Martinez A.T."/>
            <person name="Grigoriev I.V."/>
        </authorList>
    </citation>
    <scope>NUCLEOTIDE SEQUENCE</scope>
    <source>
        <strain evidence="13">MF-IS2</strain>
    </source>
</reference>
<protein>
    <recommendedName>
        <fullName evidence="4">Methylated-DNA--protein-cysteine methyltransferase</fullName>
        <ecNumber evidence="3">2.1.1.63</ecNumber>
    </recommendedName>
    <alternativeName>
        <fullName evidence="9">6-O-methylguanine-DNA methyltransferase</fullName>
    </alternativeName>
    <alternativeName>
        <fullName evidence="10">O-6-methylguanine-DNA-alkyltransferase</fullName>
    </alternativeName>
</protein>
<dbReference type="InterPro" id="IPR014048">
    <property type="entry name" value="MethylDNA_cys_MeTrfase_DNA-bd"/>
</dbReference>
<dbReference type="PROSITE" id="PS00374">
    <property type="entry name" value="MGMT"/>
    <property type="match status" value="1"/>
</dbReference>
<comment type="similarity">
    <text evidence="2">Belongs to the MGMT family.</text>
</comment>
<dbReference type="OrthoDB" id="1907495at2759"/>
<keyword evidence="5" id="KW-0489">Methyltransferase</keyword>
<dbReference type="GO" id="GO:0032259">
    <property type="term" value="P:methylation"/>
    <property type="evidence" value="ECO:0007669"/>
    <property type="project" value="UniProtKB-KW"/>
</dbReference>
<evidence type="ECO:0000256" key="6">
    <source>
        <dbReference type="ARBA" id="ARBA00022679"/>
    </source>
</evidence>
<comment type="catalytic activity">
    <reaction evidence="1">
        <text>a 4-O-methyl-thymidine in DNA + L-cysteinyl-[protein] = a thymidine in DNA + S-methyl-L-cysteinyl-[protein]</text>
        <dbReference type="Rhea" id="RHEA:53428"/>
        <dbReference type="Rhea" id="RHEA-COMP:10131"/>
        <dbReference type="Rhea" id="RHEA-COMP:10132"/>
        <dbReference type="Rhea" id="RHEA-COMP:13555"/>
        <dbReference type="Rhea" id="RHEA-COMP:13556"/>
        <dbReference type="ChEBI" id="CHEBI:29950"/>
        <dbReference type="ChEBI" id="CHEBI:82612"/>
        <dbReference type="ChEBI" id="CHEBI:137386"/>
        <dbReference type="ChEBI" id="CHEBI:137387"/>
        <dbReference type="EC" id="2.1.1.63"/>
    </reaction>
</comment>
<keyword evidence="14" id="KW-1185">Reference proteome</keyword>
<dbReference type="EC" id="2.1.1.63" evidence="3"/>
<dbReference type="CDD" id="cd06445">
    <property type="entry name" value="ATase"/>
    <property type="match status" value="1"/>
</dbReference>
<dbReference type="PANTHER" id="PTHR10815:SF13">
    <property type="entry name" value="METHYLATED-DNA--PROTEIN-CYSTEINE METHYLTRANSFERASE"/>
    <property type="match status" value="1"/>
</dbReference>
<dbReference type="AlphaFoldDB" id="A0A9P5XET6"/>
<dbReference type="InterPro" id="IPR036217">
    <property type="entry name" value="MethylDNA_cys_MeTrfase_DNAb"/>
</dbReference>
<sequence length="146" mass="16324">MAKNHIYFPRDASQRQIYRTKAGKKITQYQWDVYDFILRIPMGRVTTYKAISESVGGSSRSVGGALKINPFSPYIPCHRVVASNHFIGGFFGQWAGRDSRGSAEGRQMEGSQPEIQRKIALLKEEDVEVDGRGFLVGGGSLVWRPT</sequence>
<proteinExistence type="inferred from homology"/>
<feature type="domain" description="Methylated-DNA-[protein]-cysteine S-methyltransferase DNA binding" evidence="12">
    <location>
        <begin position="29"/>
        <end position="114"/>
    </location>
</feature>
<evidence type="ECO:0000256" key="4">
    <source>
        <dbReference type="ARBA" id="ARBA00015377"/>
    </source>
</evidence>
<evidence type="ECO:0000256" key="9">
    <source>
        <dbReference type="ARBA" id="ARBA00030795"/>
    </source>
</evidence>
<dbReference type="InterPro" id="IPR036388">
    <property type="entry name" value="WH-like_DNA-bd_sf"/>
</dbReference>
<evidence type="ECO:0000256" key="10">
    <source>
        <dbReference type="ARBA" id="ARBA00031621"/>
    </source>
</evidence>
<dbReference type="Proteomes" id="UP000807342">
    <property type="component" value="Unassembled WGS sequence"/>
</dbReference>